<evidence type="ECO:0000313" key="2">
    <source>
        <dbReference type="EMBL" id="SCZ63646.1"/>
    </source>
</evidence>
<dbReference type="Proteomes" id="UP000198767">
    <property type="component" value="Unassembled WGS sequence"/>
</dbReference>
<protein>
    <submittedName>
        <fullName evidence="2">Uncharacterized protein</fullName>
    </submittedName>
</protein>
<keyword evidence="1" id="KW-0472">Membrane</keyword>
<gene>
    <name evidence="2" type="ORF">SAMN04488118_10598</name>
</gene>
<sequence length="57" mass="6454">MMWYSAFSEIGSLLTGVAAMTAVAVPFLKKTYPSYLIMNRSRLVAKIMFKYDQEALV</sequence>
<accession>A0A1G5QPT7</accession>
<keyword evidence="3" id="KW-1185">Reference proteome</keyword>
<feature type="transmembrane region" description="Helical" evidence="1">
    <location>
        <begin position="6"/>
        <end position="28"/>
    </location>
</feature>
<dbReference type="EMBL" id="FMWG01000005">
    <property type="protein sequence ID" value="SCZ63646.1"/>
    <property type="molecule type" value="Genomic_DNA"/>
</dbReference>
<dbReference type="AlphaFoldDB" id="A0A1G5QPT7"/>
<keyword evidence="1" id="KW-1133">Transmembrane helix</keyword>
<name>A0A1G5QPT7_9RHOB</name>
<reference evidence="2 3" key="1">
    <citation type="submission" date="2016-10" db="EMBL/GenBank/DDBJ databases">
        <authorList>
            <person name="de Groot N.N."/>
        </authorList>
    </citation>
    <scope>NUCLEOTIDE SEQUENCE [LARGE SCALE GENOMIC DNA]</scope>
    <source>
        <strain evidence="2 3">U95</strain>
    </source>
</reference>
<dbReference type="STRING" id="1156985.SAMN04488118_10598"/>
<keyword evidence="1" id="KW-0812">Transmembrane</keyword>
<evidence type="ECO:0000313" key="3">
    <source>
        <dbReference type="Proteomes" id="UP000198767"/>
    </source>
</evidence>
<evidence type="ECO:0000256" key="1">
    <source>
        <dbReference type="SAM" id="Phobius"/>
    </source>
</evidence>
<dbReference type="RefSeq" id="WP_157843934.1">
    <property type="nucleotide sequence ID" value="NZ_FMWG01000005.1"/>
</dbReference>
<proteinExistence type="predicted"/>
<organism evidence="2 3">
    <name type="scientific">Epibacterium ulvae</name>
    <dbReference type="NCBI Taxonomy" id="1156985"/>
    <lineage>
        <taxon>Bacteria</taxon>
        <taxon>Pseudomonadati</taxon>
        <taxon>Pseudomonadota</taxon>
        <taxon>Alphaproteobacteria</taxon>
        <taxon>Rhodobacterales</taxon>
        <taxon>Roseobacteraceae</taxon>
        <taxon>Epibacterium</taxon>
    </lineage>
</organism>